<proteinExistence type="predicted"/>
<comment type="caution">
    <text evidence="7">The sequence shown here is derived from an EMBL/GenBank/DDBJ whole genome shotgun (WGS) entry which is preliminary data.</text>
</comment>
<dbReference type="InterPro" id="IPR002219">
    <property type="entry name" value="PKC_DAG/PE"/>
</dbReference>
<evidence type="ECO:0000313" key="8">
    <source>
        <dbReference type="Proteomes" id="UP001159364"/>
    </source>
</evidence>
<feature type="region of interest" description="Disordered" evidence="5">
    <location>
        <begin position="1"/>
        <end position="29"/>
    </location>
</feature>
<dbReference type="InterPro" id="IPR001965">
    <property type="entry name" value="Znf_PHD"/>
</dbReference>
<reference evidence="7 8" key="1">
    <citation type="submission" date="2021-09" db="EMBL/GenBank/DDBJ databases">
        <title>Genomic insights and catalytic innovation underlie evolution of tropane alkaloids biosynthesis.</title>
        <authorList>
            <person name="Wang Y.-J."/>
            <person name="Tian T."/>
            <person name="Huang J.-P."/>
            <person name="Huang S.-X."/>
        </authorList>
    </citation>
    <scope>NUCLEOTIDE SEQUENCE [LARGE SCALE GENOMIC DNA]</scope>
    <source>
        <strain evidence="7">KIB-2018</strain>
        <tissue evidence="7">Leaf</tissue>
    </source>
</reference>
<dbReference type="Proteomes" id="UP001159364">
    <property type="component" value="Linkage Group LG07"/>
</dbReference>
<evidence type="ECO:0000256" key="2">
    <source>
        <dbReference type="ARBA" id="ARBA00022737"/>
    </source>
</evidence>
<feature type="domain" description="Phorbol-ester/DAG-type" evidence="6">
    <location>
        <begin position="543"/>
        <end position="592"/>
    </location>
</feature>
<organism evidence="7 8">
    <name type="scientific">Erythroxylum novogranatense</name>
    <dbReference type="NCBI Taxonomy" id="1862640"/>
    <lineage>
        <taxon>Eukaryota</taxon>
        <taxon>Viridiplantae</taxon>
        <taxon>Streptophyta</taxon>
        <taxon>Embryophyta</taxon>
        <taxon>Tracheophyta</taxon>
        <taxon>Spermatophyta</taxon>
        <taxon>Magnoliopsida</taxon>
        <taxon>eudicotyledons</taxon>
        <taxon>Gunneridae</taxon>
        <taxon>Pentapetalae</taxon>
        <taxon>rosids</taxon>
        <taxon>fabids</taxon>
        <taxon>Malpighiales</taxon>
        <taxon>Erythroxylaceae</taxon>
        <taxon>Erythroxylum</taxon>
    </lineage>
</organism>
<dbReference type="PROSITE" id="PS50081">
    <property type="entry name" value="ZF_DAG_PE_2"/>
    <property type="match status" value="2"/>
</dbReference>
<keyword evidence="3" id="KW-0863">Zinc-finger</keyword>
<evidence type="ECO:0000256" key="1">
    <source>
        <dbReference type="ARBA" id="ARBA00022723"/>
    </source>
</evidence>
<dbReference type="GO" id="GO:0008270">
    <property type="term" value="F:zinc ion binding"/>
    <property type="evidence" value="ECO:0007669"/>
    <property type="project" value="UniProtKB-KW"/>
</dbReference>
<dbReference type="SUPFAM" id="SSF57889">
    <property type="entry name" value="Cysteine-rich domain"/>
    <property type="match status" value="7"/>
</dbReference>
<protein>
    <recommendedName>
        <fullName evidence="6">Phorbol-ester/DAG-type domain-containing protein</fullName>
    </recommendedName>
</protein>
<dbReference type="InterPro" id="IPR004146">
    <property type="entry name" value="DC1"/>
</dbReference>
<dbReference type="SMART" id="SM00249">
    <property type="entry name" value="PHD"/>
    <property type="match status" value="5"/>
</dbReference>
<keyword evidence="8" id="KW-1185">Reference proteome</keyword>
<keyword evidence="1" id="KW-0479">Metal-binding</keyword>
<keyword evidence="4" id="KW-0862">Zinc</keyword>
<name>A0AAV8T180_9ROSI</name>
<dbReference type="Pfam" id="PF03107">
    <property type="entry name" value="C1_2"/>
    <property type="match status" value="4"/>
</dbReference>
<dbReference type="EMBL" id="JAIWQS010000007">
    <property type="protein sequence ID" value="KAJ8760512.1"/>
    <property type="molecule type" value="Genomic_DNA"/>
</dbReference>
<keyword evidence="2" id="KW-0677">Repeat</keyword>
<evidence type="ECO:0000256" key="4">
    <source>
        <dbReference type="ARBA" id="ARBA00022833"/>
    </source>
</evidence>
<evidence type="ECO:0000256" key="3">
    <source>
        <dbReference type="ARBA" id="ARBA00022771"/>
    </source>
</evidence>
<feature type="compositionally biased region" description="Basic and acidic residues" evidence="5">
    <location>
        <begin position="18"/>
        <end position="29"/>
    </location>
</feature>
<evidence type="ECO:0000259" key="6">
    <source>
        <dbReference type="PROSITE" id="PS50081"/>
    </source>
</evidence>
<dbReference type="AlphaFoldDB" id="A0AAV8T180"/>
<dbReference type="PANTHER" id="PTHR46288">
    <property type="entry name" value="PHORBOL-ESTER/DAG-TYPE DOMAIN-CONTAINING PROTEIN"/>
    <property type="match status" value="1"/>
</dbReference>
<dbReference type="SMART" id="SM00109">
    <property type="entry name" value="C1"/>
    <property type="match status" value="8"/>
</dbReference>
<dbReference type="PANTHER" id="PTHR46288:SF27">
    <property type="entry name" value="CYSTEINE_HISTIDINE-RICH C1 DOMAIN FAMILY PROTEIN"/>
    <property type="match status" value="1"/>
</dbReference>
<sequence length="907" mass="105679">MKRRFKRSWSFGFDPSSDDQREGQSPKKDVEERLERLLDMYKEEIDEGPLCNGCGNVILGPAYICETCEKFWLHESCASLPLRVESPLHLAHSLNLISKPPNQISHHFRFPEITYFFICDGCKDISPGFSYNCADCGFNLDVKCGLLDNVESPKLRKPEVEAKTYHPSHNHELVLFNYTGLLPRLKCYGCEMELQGLSYGCFECKLYLHKSCVELPSQIRHPCHPSHSLFLHHYQNRSSFICEGCRDISEGFCFQCESCPFQLDAKCALSMDKASMTSEMYCETKIRIKHFSHHHELVLFNCREDQSYTCTGCLMKVPGLVYGCFECKFYLHKSCAEMPREIQHPYHPFHPLRARVGKYAKMACQTCRIGTDDEEIVYYCNDCRFGLHMHCAEVSLLVISPLKHKCHVHNLYYKPRRFMRYTSKTKYGFHVCSICGETCEESGYICFECDCSFHLGCIPIPETVKYDGHMHSLTLRAPVSGVDYSLDYYCFDCEKERNPRYHAYYCDQCSYAAHIECALSEHLSNRTREKLLDDIFTEDFNNEHTMLSHAVQGLQQPYCYMCKESISRLAYTCQLCNIIFHKLCVEFPREIQHPLHSHPLLLFHVSFCDEYYVCNQCLNILRDEAYYQCEDCHFILHLNCASSRRDDDCPIPDQGDVSISHHSHHHKLRLANCPIESFIRCHICSRYISGPLFCCLQCAFFIHKSCREAPKEIEHQFHPEHSVRWSLLVMKTPKCKVCNWSTPSINSRIYTCEDCEFHIDYNCANYLTSSIKLKNHAHKFFYFLAVDLSSHFKCKVCGKNCIGSFYRCLECDMNLHLSQCHCHPLTLEYSVINECYEEEYCHECEDLRNADHAVYYCENCHYTAHIGCALDQVRFLSISLFFTLLSYSSPQLDMHSFLLNCSRTQIR</sequence>
<gene>
    <name evidence="7" type="ORF">K2173_015179</name>
</gene>
<feature type="domain" description="Phorbol-ester/DAG-type" evidence="6">
    <location>
        <begin position="597"/>
        <end position="649"/>
    </location>
</feature>
<evidence type="ECO:0000313" key="7">
    <source>
        <dbReference type="EMBL" id="KAJ8760512.1"/>
    </source>
</evidence>
<dbReference type="InterPro" id="IPR046349">
    <property type="entry name" value="C1-like_sf"/>
</dbReference>
<accession>A0AAV8T180</accession>
<evidence type="ECO:0000256" key="5">
    <source>
        <dbReference type="SAM" id="MobiDB-lite"/>
    </source>
</evidence>